<accession>A0AAW8JK75</accession>
<dbReference type="Pfam" id="PF16344">
    <property type="entry name" value="FecR_C"/>
    <property type="match status" value="1"/>
</dbReference>
<keyword evidence="1" id="KW-1133">Transmembrane helix</keyword>
<dbReference type="Gene3D" id="2.60.120.1440">
    <property type="match status" value="1"/>
</dbReference>
<dbReference type="GO" id="GO:0016989">
    <property type="term" value="F:sigma factor antagonist activity"/>
    <property type="evidence" value="ECO:0007669"/>
    <property type="project" value="TreeGrafter"/>
</dbReference>
<sequence>MNPKKLNKNNQPLHLNDIQKMLASFEDDILPNIPSKDAILQRAKQRKLKQKYIGGALFALCAMCFGLYSVNPSYQQYTVTTERGAQKTIRLSDGSQIMLNTESKILVQQKIRSRDIILQEGEASFHVAHAQGVLSGFFERTFQVNAGKMHIVDIGTIFNVQKLSATDASVSVLQGEVAVGILGDKKGMIHLKQGQSLSNQNEKLNPMLHVDLDMVQAWQTGHIIFNQTPLSNALENFQRYSDFKVELSDPTLKKLPISGQFKAENYQNFMQVLPYVAEVKVSKSSENIWKIAKK</sequence>
<dbReference type="Gene3D" id="3.55.50.30">
    <property type="match status" value="1"/>
</dbReference>
<protein>
    <submittedName>
        <fullName evidence="4">FecR domain-containing protein</fullName>
    </submittedName>
</protein>
<dbReference type="AlphaFoldDB" id="A0AAW8JK75"/>
<feature type="domain" description="Protein FecR C-terminal" evidence="3">
    <location>
        <begin position="223"/>
        <end position="288"/>
    </location>
</feature>
<feature type="domain" description="FecR protein" evidence="2">
    <location>
        <begin position="78"/>
        <end position="177"/>
    </location>
</feature>
<keyword evidence="1" id="KW-0472">Membrane</keyword>
<dbReference type="PANTHER" id="PTHR30273">
    <property type="entry name" value="PERIPLASMIC SIGNAL SENSOR AND SIGMA FACTOR ACTIVATOR FECR-RELATED"/>
    <property type="match status" value="1"/>
</dbReference>
<dbReference type="InterPro" id="IPR032508">
    <property type="entry name" value="FecR_C"/>
</dbReference>
<dbReference type="PIRSF" id="PIRSF018266">
    <property type="entry name" value="FecR"/>
    <property type="match status" value="1"/>
</dbReference>
<evidence type="ECO:0000313" key="5">
    <source>
        <dbReference type="Proteomes" id="UP001243195"/>
    </source>
</evidence>
<feature type="transmembrane region" description="Helical" evidence="1">
    <location>
        <begin position="52"/>
        <end position="70"/>
    </location>
</feature>
<dbReference type="Proteomes" id="UP001243195">
    <property type="component" value="Unassembled WGS sequence"/>
</dbReference>
<organism evidence="4 5">
    <name type="scientific">Acinetobacter gerneri</name>
    <dbReference type="NCBI Taxonomy" id="202952"/>
    <lineage>
        <taxon>Bacteria</taxon>
        <taxon>Pseudomonadati</taxon>
        <taxon>Pseudomonadota</taxon>
        <taxon>Gammaproteobacteria</taxon>
        <taxon>Moraxellales</taxon>
        <taxon>Moraxellaceae</taxon>
        <taxon>Acinetobacter</taxon>
    </lineage>
</organism>
<gene>
    <name evidence="4" type="ORF">RFH51_10880</name>
</gene>
<dbReference type="InterPro" id="IPR012373">
    <property type="entry name" value="Ferrdict_sens_TM"/>
</dbReference>
<reference evidence="4" key="1">
    <citation type="submission" date="2023-08" db="EMBL/GenBank/DDBJ databases">
        <title>Emergence of clinically-relevant ST2 carbapenem-resistant Acinetobacter baumannii strains in hospital sewages in Zhejiang, East of China.</title>
        <authorList>
            <person name="Kaichao C."/>
            <person name="Zhang R."/>
        </authorList>
    </citation>
    <scope>NUCLEOTIDE SEQUENCE</scope>
    <source>
        <strain evidence="4">M-SY-60</strain>
    </source>
</reference>
<evidence type="ECO:0000259" key="3">
    <source>
        <dbReference type="Pfam" id="PF16344"/>
    </source>
</evidence>
<name>A0AAW8JK75_9GAMM</name>
<evidence type="ECO:0000313" key="4">
    <source>
        <dbReference type="EMBL" id="MDQ9071961.1"/>
    </source>
</evidence>
<dbReference type="Pfam" id="PF04773">
    <property type="entry name" value="FecR"/>
    <property type="match status" value="1"/>
</dbReference>
<dbReference type="EMBL" id="JAVIDA010000013">
    <property type="protein sequence ID" value="MDQ9071961.1"/>
    <property type="molecule type" value="Genomic_DNA"/>
</dbReference>
<dbReference type="InterPro" id="IPR006860">
    <property type="entry name" value="FecR"/>
</dbReference>
<evidence type="ECO:0000256" key="1">
    <source>
        <dbReference type="SAM" id="Phobius"/>
    </source>
</evidence>
<proteinExistence type="predicted"/>
<dbReference type="PANTHER" id="PTHR30273:SF2">
    <property type="entry name" value="PROTEIN FECR"/>
    <property type="match status" value="1"/>
</dbReference>
<dbReference type="RefSeq" id="WP_308956459.1">
    <property type="nucleotide sequence ID" value="NZ_JAVICY010000016.1"/>
</dbReference>
<comment type="caution">
    <text evidence="4">The sequence shown here is derived from an EMBL/GenBank/DDBJ whole genome shotgun (WGS) entry which is preliminary data.</text>
</comment>
<keyword evidence="1" id="KW-0812">Transmembrane</keyword>
<evidence type="ECO:0000259" key="2">
    <source>
        <dbReference type="Pfam" id="PF04773"/>
    </source>
</evidence>